<evidence type="ECO:0000313" key="2">
    <source>
        <dbReference type="EMBL" id="KKP29858.1"/>
    </source>
</evidence>
<keyword evidence="1" id="KW-0472">Membrane</keyword>
<dbReference type="Proteomes" id="UP000034934">
    <property type="component" value="Unassembled WGS sequence"/>
</dbReference>
<accession>A0A0F9YER4</accession>
<name>A0A0F9YER4_9BACT</name>
<proteinExistence type="predicted"/>
<protein>
    <submittedName>
        <fullName evidence="2">Uncharacterized protein</fullName>
    </submittedName>
</protein>
<evidence type="ECO:0000313" key="3">
    <source>
        <dbReference type="Proteomes" id="UP000034934"/>
    </source>
</evidence>
<evidence type="ECO:0000256" key="1">
    <source>
        <dbReference type="SAM" id="Phobius"/>
    </source>
</evidence>
<keyword evidence="1" id="KW-1133">Transmembrane helix</keyword>
<dbReference type="AlphaFoldDB" id="A0A0F9YER4"/>
<feature type="transmembrane region" description="Helical" evidence="1">
    <location>
        <begin position="107"/>
        <end position="124"/>
    </location>
</feature>
<comment type="caution">
    <text evidence="2">The sequence shown here is derived from an EMBL/GenBank/DDBJ whole genome shotgun (WGS) entry which is preliminary data.</text>
</comment>
<feature type="transmembrane region" description="Helical" evidence="1">
    <location>
        <begin position="27"/>
        <end position="56"/>
    </location>
</feature>
<organism evidence="2 3">
    <name type="scientific">Candidatus Nomurabacteria bacterium GW2011_GWF1_31_48</name>
    <dbReference type="NCBI Taxonomy" id="1618767"/>
    <lineage>
        <taxon>Bacteria</taxon>
        <taxon>Candidatus Nomuraibacteriota</taxon>
    </lineage>
</organism>
<dbReference type="EMBL" id="LBOG01000007">
    <property type="protein sequence ID" value="KKP29858.1"/>
    <property type="molecule type" value="Genomic_DNA"/>
</dbReference>
<reference evidence="2 3" key="1">
    <citation type="journal article" date="2015" name="Nature">
        <title>rRNA introns, odd ribosomes, and small enigmatic genomes across a large radiation of phyla.</title>
        <authorList>
            <person name="Brown C.T."/>
            <person name="Hug L.A."/>
            <person name="Thomas B.C."/>
            <person name="Sharon I."/>
            <person name="Castelle C.J."/>
            <person name="Singh A."/>
            <person name="Wilkins M.J."/>
            <person name="Williams K.H."/>
            <person name="Banfield J.F."/>
        </authorList>
    </citation>
    <scope>NUCLEOTIDE SEQUENCE [LARGE SCALE GENOMIC DNA]</scope>
</reference>
<gene>
    <name evidence="2" type="ORF">UR19_C0007G0032</name>
</gene>
<keyword evidence="1" id="KW-0812">Transmembrane</keyword>
<feature type="transmembrane region" description="Helical" evidence="1">
    <location>
        <begin position="76"/>
        <end position="95"/>
    </location>
</feature>
<sequence length="160" mass="18295">MSEELKNITNRVMGQINEGKIKMKPKIYFVIGSIFTFLGLVSSIIVSTFLIGLIRFSLRSNGRMAQYKFDQLLSNFPWWTAVLAILSLIIGIWLIRKYDFSYKIKSIVIISAFILSILLAGYVTDKIGLNDTLLFHNGPMKGMMQNYIRGGELQNNIYKK</sequence>